<gene>
    <name evidence="5" type="ORF">DC041_0002711</name>
</gene>
<feature type="compositionally biased region" description="Polar residues" evidence="3">
    <location>
        <begin position="87"/>
        <end position="101"/>
    </location>
</feature>
<dbReference type="GO" id="GO:0005675">
    <property type="term" value="C:transcription factor TFIIH holo complex"/>
    <property type="evidence" value="ECO:0007669"/>
    <property type="project" value="TreeGrafter"/>
</dbReference>
<dbReference type="Proteomes" id="UP000290809">
    <property type="component" value="Unassembled WGS sequence"/>
</dbReference>
<dbReference type="GO" id="GO:0006357">
    <property type="term" value="P:regulation of transcription by RNA polymerase II"/>
    <property type="evidence" value="ECO:0007669"/>
    <property type="project" value="TreeGrafter"/>
</dbReference>
<dbReference type="GO" id="GO:0008270">
    <property type="term" value="F:zinc ion binding"/>
    <property type="evidence" value="ECO:0007669"/>
    <property type="project" value="InterPro"/>
</dbReference>
<organism evidence="5 6">
    <name type="scientific">Schistosoma bovis</name>
    <name type="common">Blood fluke</name>
    <dbReference type="NCBI Taxonomy" id="6184"/>
    <lineage>
        <taxon>Eukaryota</taxon>
        <taxon>Metazoa</taxon>
        <taxon>Spiralia</taxon>
        <taxon>Lophotrochozoa</taxon>
        <taxon>Platyhelminthes</taxon>
        <taxon>Trematoda</taxon>
        <taxon>Digenea</taxon>
        <taxon>Strigeidida</taxon>
        <taxon>Schistosomatoidea</taxon>
        <taxon>Schistosomatidae</taxon>
        <taxon>Schistosoma</taxon>
    </lineage>
</organism>
<dbReference type="AlphaFoldDB" id="A0A430QGC0"/>
<evidence type="ECO:0000313" key="6">
    <source>
        <dbReference type="Proteomes" id="UP000290809"/>
    </source>
</evidence>
<proteinExistence type="predicted"/>
<dbReference type="InterPro" id="IPR046349">
    <property type="entry name" value="C1-like_sf"/>
</dbReference>
<dbReference type="InterPro" id="IPR013087">
    <property type="entry name" value="Znf_C2H2_type"/>
</dbReference>
<dbReference type="EMBL" id="QMKO01001767">
    <property type="protein sequence ID" value="RTG86733.1"/>
    <property type="molecule type" value="Genomic_DNA"/>
</dbReference>
<dbReference type="PROSITE" id="PS00028">
    <property type="entry name" value="ZINC_FINGER_C2H2_1"/>
    <property type="match status" value="1"/>
</dbReference>
<reference evidence="5 6" key="1">
    <citation type="journal article" date="2019" name="PLoS Pathog.">
        <title>Genome sequence of the bovine parasite Schistosoma bovis Tanzania.</title>
        <authorList>
            <person name="Oey H."/>
            <person name="Zakrzewski M."/>
            <person name="Gobert G."/>
            <person name="Gravermann K."/>
            <person name="Stoye J."/>
            <person name="Jones M."/>
            <person name="Mcmanus D."/>
            <person name="Krause L."/>
        </authorList>
    </citation>
    <scope>NUCLEOTIDE SEQUENCE [LARGE SCALE GENOMIC DNA]</scope>
    <source>
        <strain evidence="5 6">TAN1997</strain>
    </source>
</reference>
<dbReference type="PANTHER" id="PTHR12695:SF2">
    <property type="entry name" value="GENERAL TRANSCRIPTION FACTOR IIH SUBUNIT 2-RELATED"/>
    <property type="match status" value="1"/>
</dbReference>
<dbReference type="STRING" id="6184.A0A430QGC0"/>
<dbReference type="GO" id="GO:0006289">
    <property type="term" value="P:nucleotide-excision repair"/>
    <property type="evidence" value="ECO:0007669"/>
    <property type="project" value="InterPro"/>
</dbReference>
<dbReference type="InterPro" id="IPR007198">
    <property type="entry name" value="Ssl1-like"/>
</dbReference>
<dbReference type="Gene3D" id="3.30.40.10">
    <property type="entry name" value="Zinc/RING finger domain, C3HC4 (zinc finger)"/>
    <property type="match status" value="1"/>
</dbReference>
<evidence type="ECO:0000256" key="3">
    <source>
        <dbReference type="SAM" id="MobiDB-lite"/>
    </source>
</evidence>
<dbReference type="GO" id="GO:0006351">
    <property type="term" value="P:DNA-templated transcription"/>
    <property type="evidence" value="ECO:0007669"/>
    <property type="project" value="InterPro"/>
</dbReference>
<dbReference type="Gene3D" id="3.40.50.410">
    <property type="entry name" value="von Willebrand factor, type A domain"/>
    <property type="match status" value="1"/>
</dbReference>
<dbReference type="PANTHER" id="PTHR12695">
    <property type="entry name" value="GENERAL TRANSCRIPTION FACTOR IIH SUBUNIT 2"/>
    <property type="match status" value="1"/>
</dbReference>
<dbReference type="GO" id="GO:0000439">
    <property type="term" value="C:transcription factor TFIIH core complex"/>
    <property type="evidence" value="ECO:0007669"/>
    <property type="project" value="InterPro"/>
</dbReference>
<accession>A0A430QGC0</accession>
<keyword evidence="2" id="KW-0862">Zinc</keyword>
<evidence type="ECO:0000313" key="5">
    <source>
        <dbReference type="EMBL" id="RTG86733.1"/>
    </source>
</evidence>
<feature type="region of interest" description="Disordered" evidence="3">
    <location>
        <begin position="87"/>
        <end position="107"/>
    </location>
</feature>
<evidence type="ECO:0000259" key="4">
    <source>
        <dbReference type="PROSITE" id="PS00028"/>
    </source>
</evidence>
<keyword evidence="5" id="KW-0396">Initiation factor</keyword>
<keyword evidence="6" id="KW-1185">Reference proteome</keyword>
<dbReference type="InterPro" id="IPR013083">
    <property type="entry name" value="Znf_RING/FYVE/PHD"/>
</dbReference>
<dbReference type="InterPro" id="IPR012170">
    <property type="entry name" value="TFIIH_SSL1/p44"/>
</dbReference>
<dbReference type="GO" id="GO:0003743">
    <property type="term" value="F:translation initiation factor activity"/>
    <property type="evidence" value="ECO:0007669"/>
    <property type="project" value="UniProtKB-KW"/>
</dbReference>
<name>A0A430QGC0_SCHBO</name>
<protein>
    <submittedName>
        <fullName evidence="5">Transcription initiation factor TFIIH subunit 2</fullName>
    </submittedName>
</protein>
<sequence>MASLTTCDPSDIHQTIKSLSSNRIRCSVISLAVEVFVYRALAQFTQGTFHVIMDELHLKNVLKDLVPPPVAAIETEANLIRMGKTYSTRQSTNENHLSNKSTNDKADTTTNPHYACPRCYAAYCELPVECNVCGLTLVAAPHLARAYHHLFPLDLFEPVNGYDSFSERSLDNQEKSKETIDSTDCTTDHQPRVCFGCNVMIPLKIPGYQCPKCKFIFCHSCDAVLHDSIHSCPGCLTLL</sequence>
<dbReference type="NCBIfam" id="TIGR00622">
    <property type="entry name" value="ssl1"/>
    <property type="match status" value="1"/>
</dbReference>
<feature type="domain" description="C2H2-type" evidence="4">
    <location>
        <begin position="210"/>
        <end position="230"/>
    </location>
</feature>
<dbReference type="InterPro" id="IPR036465">
    <property type="entry name" value="vWFA_dom_sf"/>
</dbReference>
<dbReference type="SMART" id="SM01047">
    <property type="entry name" value="C1_4"/>
    <property type="match status" value="1"/>
</dbReference>
<evidence type="ECO:0000256" key="2">
    <source>
        <dbReference type="ARBA" id="ARBA00022833"/>
    </source>
</evidence>
<evidence type="ECO:0000256" key="1">
    <source>
        <dbReference type="ARBA" id="ARBA00022723"/>
    </source>
</evidence>
<comment type="caution">
    <text evidence="5">The sequence shown here is derived from an EMBL/GenBank/DDBJ whole genome shotgun (WGS) entry which is preliminary data.</text>
</comment>
<dbReference type="SUPFAM" id="SSF57889">
    <property type="entry name" value="Cysteine-rich domain"/>
    <property type="match status" value="1"/>
</dbReference>
<keyword evidence="5" id="KW-0648">Protein biosynthesis</keyword>
<keyword evidence="1" id="KW-0479">Metal-binding</keyword>
<dbReference type="Pfam" id="PF04056">
    <property type="entry name" value="Ssl1"/>
    <property type="match status" value="1"/>
</dbReference>
<dbReference type="InterPro" id="IPR004595">
    <property type="entry name" value="TFIIH_C1-like_dom"/>
</dbReference>